<evidence type="ECO:0000313" key="12">
    <source>
        <dbReference type="Proteomes" id="UP000182932"/>
    </source>
</evidence>
<feature type="region of interest" description="Disordered" evidence="9">
    <location>
        <begin position="84"/>
        <end position="109"/>
    </location>
</feature>
<keyword evidence="4" id="KW-0679">Respiratory chain</keyword>
<feature type="domain" description="Cytochrome c" evidence="10">
    <location>
        <begin position="60"/>
        <end position="161"/>
    </location>
</feature>
<evidence type="ECO:0000256" key="3">
    <source>
        <dbReference type="ARBA" id="ARBA00022617"/>
    </source>
</evidence>
<comment type="caution">
    <text evidence="11">The sequence shown here is derived from an EMBL/GenBank/DDBJ whole genome shotgun (WGS) entry which is preliminary data.</text>
</comment>
<evidence type="ECO:0000259" key="10">
    <source>
        <dbReference type="PROSITE" id="PS51007"/>
    </source>
</evidence>
<dbReference type="Gene3D" id="1.10.760.10">
    <property type="entry name" value="Cytochrome c-like domain"/>
    <property type="match status" value="1"/>
</dbReference>
<evidence type="ECO:0000256" key="2">
    <source>
        <dbReference type="ARBA" id="ARBA00022448"/>
    </source>
</evidence>
<feature type="compositionally biased region" description="Basic and acidic residues" evidence="9">
    <location>
        <begin position="100"/>
        <end position="109"/>
    </location>
</feature>
<keyword evidence="5 8" id="KW-0479">Metal-binding</keyword>
<dbReference type="AlphaFoldDB" id="A0A975ZNZ1"/>
<comment type="cofactor">
    <cofactor evidence="1">
        <name>heme c</name>
        <dbReference type="ChEBI" id="CHEBI:61717"/>
    </cofactor>
</comment>
<proteinExistence type="predicted"/>
<dbReference type="InterPro" id="IPR009056">
    <property type="entry name" value="Cyt_c-like_dom"/>
</dbReference>
<dbReference type="SUPFAM" id="SSF46626">
    <property type="entry name" value="Cytochrome c"/>
    <property type="match status" value="1"/>
</dbReference>
<protein>
    <submittedName>
        <fullName evidence="11">Cytochrome c, mono-and diheme variants</fullName>
    </submittedName>
</protein>
<dbReference type="PANTHER" id="PTHR35008:SF4">
    <property type="entry name" value="BLL4482 PROTEIN"/>
    <property type="match status" value="1"/>
</dbReference>
<evidence type="ECO:0000256" key="4">
    <source>
        <dbReference type="ARBA" id="ARBA00022660"/>
    </source>
</evidence>
<dbReference type="InterPro" id="IPR008168">
    <property type="entry name" value="Cyt_C_IC"/>
</dbReference>
<dbReference type="GO" id="GO:0009055">
    <property type="term" value="F:electron transfer activity"/>
    <property type="evidence" value="ECO:0007669"/>
    <property type="project" value="InterPro"/>
</dbReference>
<dbReference type="InterPro" id="IPR051459">
    <property type="entry name" value="Cytochrome_c-type_DH"/>
</dbReference>
<evidence type="ECO:0000256" key="8">
    <source>
        <dbReference type="PROSITE-ProRule" id="PRU00433"/>
    </source>
</evidence>
<accession>A0A975ZNZ1</accession>
<keyword evidence="7 8" id="KW-0408">Iron</keyword>
<evidence type="ECO:0000256" key="9">
    <source>
        <dbReference type="SAM" id="MobiDB-lite"/>
    </source>
</evidence>
<evidence type="ECO:0000256" key="6">
    <source>
        <dbReference type="ARBA" id="ARBA00022982"/>
    </source>
</evidence>
<dbReference type="Proteomes" id="UP000182932">
    <property type="component" value="Unassembled WGS sequence"/>
</dbReference>
<keyword evidence="12" id="KW-1185">Reference proteome</keyword>
<evidence type="ECO:0000256" key="1">
    <source>
        <dbReference type="ARBA" id="ARBA00001926"/>
    </source>
</evidence>
<sequence length="178" mass="19208">MGRVSAPPFLKNGVMMKLPDLLLQRRTLIVLLIALGGVGATVWMRGELAAPTTATMPATVDIAQGEQLYGDFCAACHGANLEGQPDWRSPGPDGTLPAPPHDETGHTWHHPDSVLFDYTKLGGKEALAKEGVEFDSAMPSFGEQLSDAEIWNIIAYIKSTWPERQRTAQAERSAAAGR</sequence>
<dbReference type="EMBL" id="FNYY01000009">
    <property type="protein sequence ID" value="SEJ71034.1"/>
    <property type="molecule type" value="Genomic_DNA"/>
</dbReference>
<keyword evidence="3 8" id="KW-0349">Heme</keyword>
<name>A0A975ZNZ1_9RHOB</name>
<dbReference type="GO" id="GO:0020037">
    <property type="term" value="F:heme binding"/>
    <property type="evidence" value="ECO:0007669"/>
    <property type="project" value="InterPro"/>
</dbReference>
<keyword evidence="6" id="KW-0249">Electron transport</keyword>
<dbReference type="PANTHER" id="PTHR35008">
    <property type="entry name" value="BLL4482 PROTEIN-RELATED"/>
    <property type="match status" value="1"/>
</dbReference>
<evidence type="ECO:0000256" key="5">
    <source>
        <dbReference type="ARBA" id="ARBA00022723"/>
    </source>
</evidence>
<gene>
    <name evidence="11" type="ORF">SAMN04487940_10969</name>
</gene>
<dbReference type="Pfam" id="PF00034">
    <property type="entry name" value="Cytochrom_C"/>
    <property type="match status" value="1"/>
</dbReference>
<dbReference type="PROSITE" id="PS51007">
    <property type="entry name" value="CYTC"/>
    <property type="match status" value="1"/>
</dbReference>
<keyword evidence="2" id="KW-0813">Transport</keyword>
<dbReference type="GO" id="GO:0005506">
    <property type="term" value="F:iron ion binding"/>
    <property type="evidence" value="ECO:0007669"/>
    <property type="project" value="InterPro"/>
</dbReference>
<dbReference type="PRINTS" id="PR00605">
    <property type="entry name" value="CYTCHROMECIC"/>
</dbReference>
<organism evidence="11 12">
    <name type="scientific">Marinovum algicola</name>
    <dbReference type="NCBI Taxonomy" id="42444"/>
    <lineage>
        <taxon>Bacteria</taxon>
        <taxon>Pseudomonadati</taxon>
        <taxon>Pseudomonadota</taxon>
        <taxon>Alphaproteobacteria</taxon>
        <taxon>Rhodobacterales</taxon>
        <taxon>Roseobacteraceae</taxon>
        <taxon>Marinovum</taxon>
    </lineage>
</organism>
<evidence type="ECO:0000313" key="11">
    <source>
        <dbReference type="EMBL" id="SEJ71034.1"/>
    </source>
</evidence>
<evidence type="ECO:0000256" key="7">
    <source>
        <dbReference type="ARBA" id="ARBA00023004"/>
    </source>
</evidence>
<reference evidence="11 12" key="1">
    <citation type="submission" date="2016-10" db="EMBL/GenBank/DDBJ databases">
        <authorList>
            <person name="Varghese N."/>
            <person name="Submissions S."/>
        </authorList>
    </citation>
    <scope>NUCLEOTIDE SEQUENCE [LARGE SCALE GENOMIC DNA]</scope>
    <source>
        <strain evidence="11 12">FF3</strain>
    </source>
</reference>
<dbReference type="InterPro" id="IPR036909">
    <property type="entry name" value="Cyt_c-like_dom_sf"/>
</dbReference>